<dbReference type="Proteomes" id="UP000178870">
    <property type="component" value="Unassembled WGS sequence"/>
</dbReference>
<dbReference type="Gene3D" id="2.30.42.10">
    <property type="match status" value="1"/>
</dbReference>
<dbReference type="GO" id="GO:0007165">
    <property type="term" value="P:signal transduction"/>
    <property type="evidence" value="ECO:0007669"/>
    <property type="project" value="TreeGrafter"/>
</dbReference>
<evidence type="ECO:0000313" key="9">
    <source>
        <dbReference type="Proteomes" id="UP000178870"/>
    </source>
</evidence>
<comment type="caution">
    <text evidence="8">The sequence shown here is derived from an EMBL/GenBank/DDBJ whole genome shotgun (WGS) entry which is preliminary data.</text>
</comment>
<dbReference type="CDD" id="cd07560">
    <property type="entry name" value="Peptidase_S41_CPP"/>
    <property type="match status" value="1"/>
</dbReference>
<evidence type="ECO:0000256" key="2">
    <source>
        <dbReference type="ARBA" id="ARBA00022670"/>
    </source>
</evidence>
<dbReference type="SMART" id="SM00228">
    <property type="entry name" value="PDZ"/>
    <property type="match status" value="1"/>
</dbReference>
<evidence type="ECO:0000256" key="1">
    <source>
        <dbReference type="ARBA" id="ARBA00009179"/>
    </source>
</evidence>
<gene>
    <name evidence="8" type="ORF">A2803_01760</name>
</gene>
<keyword evidence="2 5" id="KW-0645">Protease</keyword>
<name>A0A1F7YV26_9BACT</name>
<dbReference type="InterPro" id="IPR001478">
    <property type="entry name" value="PDZ"/>
</dbReference>
<keyword evidence="3 5" id="KW-0378">Hydrolase</keyword>
<sequence length="434" mass="46213">MESQQEPLPTPTPKVGLNKVGLNKARVIVLGLLVAVFAFAVGYAAGVDGYKATAQGFKVNISREIPPEQKDLDFNLFWQVWDTLEESYFDHSKIKDANLVLGAIKGMVAAVGDPYTAFLTPDEQRVTQEDLSGNFEGIGIQIGFIGTQLAVVAPLPNSPAEEAGIVAGDIIVGIKDEAKGVERGTVGITLPEAVQLIRGEAGSKITLSLLREGAEAPVVADVVRKEIAVPSVALEFVGEGERIAHLRVLKFGGETLAEWNEAVLEIQKKADLTGIIVDVRNNPGGYLLGAVDLGSEFLENGDTVVVEEYANGGKNEFFVERAGKLTRDKVVVLINGGSASASEILAGALRDIKETPLVGETSFGKGTVQDAKELEGGTGLHITVAKWLTPSGVWVNEGALKPDYEVEDNPETPEDEQLTKAIEVINNFSSLSGR</sequence>
<dbReference type="CDD" id="cd06782">
    <property type="entry name" value="cpPDZ_CPP-like"/>
    <property type="match status" value="1"/>
</dbReference>
<feature type="transmembrane region" description="Helical" evidence="6">
    <location>
        <begin position="27"/>
        <end position="45"/>
    </location>
</feature>
<accession>A0A1F7YV26</accession>
<keyword evidence="4 5" id="KW-0720">Serine protease</keyword>
<evidence type="ECO:0000256" key="5">
    <source>
        <dbReference type="RuleBase" id="RU004404"/>
    </source>
</evidence>
<dbReference type="InterPro" id="IPR029045">
    <property type="entry name" value="ClpP/crotonase-like_dom_sf"/>
</dbReference>
<dbReference type="Pfam" id="PF03572">
    <property type="entry name" value="Peptidase_S41"/>
    <property type="match status" value="1"/>
</dbReference>
<reference evidence="8 9" key="1">
    <citation type="journal article" date="2016" name="Nat. Commun.">
        <title>Thousands of microbial genomes shed light on interconnected biogeochemical processes in an aquifer system.</title>
        <authorList>
            <person name="Anantharaman K."/>
            <person name="Brown C.T."/>
            <person name="Hug L.A."/>
            <person name="Sharon I."/>
            <person name="Castelle C.J."/>
            <person name="Probst A.J."/>
            <person name="Thomas B.C."/>
            <person name="Singh A."/>
            <person name="Wilkins M.J."/>
            <person name="Karaoz U."/>
            <person name="Brodie E.L."/>
            <person name="Williams K.H."/>
            <person name="Hubbard S.S."/>
            <person name="Banfield J.F."/>
        </authorList>
    </citation>
    <scope>NUCLEOTIDE SEQUENCE [LARGE SCALE GENOMIC DNA]</scope>
</reference>
<dbReference type="PANTHER" id="PTHR32060:SF30">
    <property type="entry name" value="CARBOXY-TERMINAL PROCESSING PROTEASE CTPA"/>
    <property type="match status" value="1"/>
</dbReference>
<dbReference type="GO" id="GO:0008236">
    <property type="term" value="F:serine-type peptidase activity"/>
    <property type="evidence" value="ECO:0007669"/>
    <property type="project" value="UniProtKB-KW"/>
</dbReference>
<feature type="domain" description="PDZ" evidence="7">
    <location>
        <begin position="125"/>
        <end position="198"/>
    </location>
</feature>
<evidence type="ECO:0000256" key="4">
    <source>
        <dbReference type="ARBA" id="ARBA00022825"/>
    </source>
</evidence>
<evidence type="ECO:0000256" key="6">
    <source>
        <dbReference type="SAM" id="Phobius"/>
    </source>
</evidence>
<keyword evidence="6" id="KW-1133">Transmembrane helix</keyword>
<dbReference type="Pfam" id="PF22694">
    <property type="entry name" value="CtpB_N-like"/>
    <property type="match status" value="1"/>
</dbReference>
<evidence type="ECO:0000256" key="3">
    <source>
        <dbReference type="ARBA" id="ARBA00022801"/>
    </source>
</evidence>
<dbReference type="InterPro" id="IPR005151">
    <property type="entry name" value="Tail-specific_protease"/>
</dbReference>
<keyword evidence="6" id="KW-0812">Transmembrane</keyword>
<dbReference type="GO" id="GO:0030288">
    <property type="term" value="C:outer membrane-bounded periplasmic space"/>
    <property type="evidence" value="ECO:0007669"/>
    <property type="project" value="TreeGrafter"/>
</dbReference>
<dbReference type="PROSITE" id="PS50106">
    <property type="entry name" value="PDZ"/>
    <property type="match status" value="1"/>
</dbReference>
<dbReference type="Gene3D" id="3.90.226.10">
    <property type="entry name" value="2-enoyl-CoA Hydratase, Chain A, domain 1"/>
    <property type="match status" value="1"/>
</dbReference>
<comment type="similarity">
    <text evidence="1 5">Belongs to the peptidase S41A family.</text>
</comment>
<dbReference type="PANTHER" id="PTHR32060">
    <property type="entry name" value="TAIL-SPECIFIC PROTEASE"/>
    <property type="match status" value="1"/>
</dbReference>
<evidence type="ECO:0000313" key="8">
    <source>
        <dbReference type="EMBL" id="OGM31181.1"/>
    </source>
</evidence>
<dbReference type="EMBL" id="MGGP01000029">
    <property type="protein sequence ID" value="OGM31181.1"/>
    <property type="molecule type" value="Genomic_DNA"/>
</dbReference>
<dbReference type="InterPro" id="IPR055210">
    <property type="entry name" value="CtpA/B_N"/>
</dbReference>
<keyword evidence="6" id="KW-0472">Membrane</keyword>
<dbReference type="InterPro" id="IPR036034">
    <property type="entry name" value="PDZ_sf"/>
</dbReference>
<dbReference type="Gene3D" id="3.30.750.44">
    <property type="match status" value="1"/>
</dbReference>
<dbReference type="Pfam" id="PF17820">
    <property type="entry name" value="PDZ_6"/>
    <property type="match status" value="1"/>
</dbReference>
<dbReference type="SUPFAM" id="SSF52096">
    <property type="entry name" value="ClpP/crotonase"/>
    <property type="match status" value="1"/>
</dbReference>
<dbReference type="GO" id="GO:0006508">
    <property type="term" value="P:proteolysis"/>
    <property type="evidence" value="ECO:0007669"/>
    <property type="project" value="UniProtKB-KW"/>
</dbReference>
<organism evidence="8 9">
    <name type="scientific">Candidatus Woesebacteria bacterium RIFCSPHIGHO2_01_FULL_44_21</name>
    <dbReference type="NCBI Taxonomy" id="1802503"/>
    <lineage>
        <taxon>Bacteria</taxon>
        <taxon>Candidatus Woeseibacteriota</taxon>
    </lineage>
</organism>
<dbReference type="InterPro" id="IPR004447">
    <property type="entry name" value="Peptidase_S41A"/>
</dbReference>
<dbReference type="InterPro" id="IPR041489">
    <property type="entry name" value="PDZ_6"/>
</dbReference>
<dbReference type="NCBIfam" id="TIGR00225">
    <property type="entry name" value="prc"/>
    <property type="match status" value="1"/>
</dbReference>
<dbReference type="SMART" id="SM00245">
    <property type="entry name" value="TSPc"/>
    <property type="match status" value="1"/>
</dbReference>
<dbReference type="SUPFAM" id="SSF50156">
    <property type="entry name" value="PDZ domain-like"/>
    <property type="match status" value="1"/>
</dbReference>
<protein>
    <recommendedName>
        <fullName evidence="7">PDZ domain-containing protein</fullName>
    </recommendedName>
</protein>
<dbReference type="GO" id="GO:0004175">
    <property type="term" value="F:endopeptidase activity"/>
    <property type="evidence" value="ECO:0007669"/>
    <property type="project" value="TreeGrafter"/>
</dbReference>
<dbReference type="AlphaFoldDB" id="A0A1F7YV26"/>
<evidence type="ECO:0000259" key="7">
    <source>
        <dbReference type="PROSITE" id="PS50106"/>
    </source>
</evidence>
<proteinExistence type="inferred from homology"/>